<feature type="transmembrane region" description="Helical" evidence="5">
    <location>
        <begin position="166"/>
        <end position="188"/>
    </location>
</feature>
<organism evidence="6 7">
    <name type="scientific">Agrococcus jenensis</name>
    <dbReference type="NCBI Taxonomy" id="46353"/>
    <lineage>
        <taxon>Bacteria</taxon>
        <taxon>Bacillati</taxon>
        <taxon>Actinomycetota</taxon>
        <taxon>Actinomycetes</taxon>
        <taxon>Micrococcales</taxon>
        <taxon>Microbacteriaceae</taxon>
        <taxon>Agrococcus</taxon>
    </lineage>
</organism>
<dbReference type="AlphaFoldDB" id="A0A3N2ATK1"/>
<dbReference type="Gene3D" id="1.20.1530.20">
    <property type="match status" value="1"/>
</dbReference>
<feature type="transmembrane region" description="Helical" evidence="5">
    <location>
        <begin position="195"/>
        <end position="216"/>
    </location>
</feature>
<dbReference type="InterPro" id="IPR004710">
    <property type="entry name" value="Bilac:Na_transpt"/>
</dbReference>
<dbReference type="InterPro" id="IPR002657">
    <property type="entry name" value="BilAc:Na_symport/Acr3"/>
</dbReference>
<feature type="transmembrane region" description="Helical" evidence="5">
    <location>
        <begin position="12"/>
        <end position="37"/>
    </location>
</feature>
<evidence type="ECO:0000313" key="7">
    <source>
        <dbReference type="Proteomes" id="UP000275456"/>
    </source>
</evidence>
<evidence type="ECO:0000256" key="2">
    <source>
        <dbReference type="ARBA" id="ARBA00022692"/>
    </source>
</evidence>
<keyword evidence="3 5" id="KW-1133">Transmembrane helix</keyword>
<keyword evidence="4 5" id="KW-0472">Membrane</keyword>
<protein>
    <submittedName>
        <fullName evidence="6">BASS family bile acid:Na+ symporter</fullName>
    </submittedName>
</protein>
<dbReference type="InterPro" id="IPR038770">
    <property type="entry name" value="Na+/solute_symporter_sf"/>
</dbReference>
<dbReference type="EMBL" id="RKHJ01000001">
    <property type="protein sequence ID" value="ROR66102.1"/>
    <property type="molecule type" value="Genomic_DNA"/>
</dbReference>
<feature type="transmembrane region" description="Helical" evidence="5">
    <location>
        <begin position="102"/>
        <end position="124"/>
    </location>
</feature>
<evidence type="ECO:0000256" key="4">
    <source>
        <dbReference type="ARBA" id="ARBA00023136"/>
    </source>
</evidence>
<dbReference type="PANTHER" id="PTHR10361:SF28">
    <property type="entry name" value="P3 PROTEIN-RELATED"/>
    <property type="match status" value="1"/>
</dbReference>
<reference evidence="6 7" key="1">
    <citation type="submission" date="2018-11" db="EMBL/GenBank/DDBJ databases">
        <title>Sequencing the genomes of 1000 actinobacteria strains.</title>
        <authorList>
            <person name="Klenk H.-P."/>
        </authorList>
    </citation>
    <scope>NUCLEOTIDE SEQUENCE [LARGE SCALE GENOMIC DNA]</scope>
    <source>
        <strain evidence="6 7">DSM 9580</strain>
    </source>
</reference>
<gene>
    <name evidence="6" type="ORF">EDD26_1477</name>
</gene>
<keyword evidence="7" id="KW-1185">Reference proteome</keyword>
<dbReference type="Proteomes" id="UP000275456">
    <property type="component" value="Unassembled WGS sequence"/>
</dbReference>
<dbReference type="Pfam" id="PF01758">
    <property type="entry name" value="SBF"/>
    <property type="match status" value="1"/>
</dbReference>
<evidence type="ECO:0000256" key="3">
    <source>
        <dbReference type="ARBA" id="ARBA00022989"/>
    </source>
</evidence>
<keyword evidence="2 5" id="KW-0812">Transmembrane</keyword>
<feature type="transmembrane region" description="Helical" evidence="5">
    <location>
        <begin position="74"/>
        <end position="96"/>
    </location>
</feature>
<feature type="transmembrane region" description="Helical" evidence="5">
    <location>
        <begin position="131"/>
        <end position="154"/>
    </location>
</feature>
<comment type="subcellular location">
    <subcellularLocation>
        <location evidence="1">Membrane</location>
        <topology evidence="1">Multi-pass membrane protein</topology>
    </subcellularLocation>
</comment>
<dbReference type="OrthoDB" id="9806785at2"/>
<dbReference type="GO" id="GO:0016020">
    <property type="term" value="C:membrane"/>
    <property type="evidence" value="ECO:0007669"/>
    <property type="project" value="UniProtKB-SubCell"/>
</dbReference>
<dbReference type="RefSeq" id="WP_123697117.1">
    <property type="nucleotide sequence ID" value="NZ_RKHJ01000001.1"/>
</dbReference>
<accession>A0A3N2ATK1</accession>
<feature type="transmembrane region" description="Helical" evidence="5">
    <location>
        <begin position="222"/>
        <end position="248"/>
    </location>
</feature>
<comment type="caution">
    <text evidence="6">The sequence shown here is derived from an EMBL/GenBank/DDBJ whole genome shotgun (WGS) entry which is preliminary data.</text>
</comment>
<dbReference type="PANTHER" id="PTHR10361">
    <property type="entry name" value="SODIUM-BILE ACID COTRANSPORTER"/>
    <property type="match status" value="1"/>
</dbReference>
<evidence type="ECO:0000313" key="6">
    <source>
        <dbReference type="EMBL" id="ROR66102.1"/>
    </source>
</evidence>
<feature type="transmembrane region" description="Helical" evidence="5">
    <location>
        <begin position="43"/>
        <end position="62"/>
    </location>
</feature>
<evidence type="ECO:0000256" key="1">
    <source>
        <dbReference type="ARBA" id="ARBA00004141"/>
    </source>
</evidence>
<proteinExistence type="predicted"/>
<name>A0A3N2ATK1_9MICO</name>
<sequence length="329" mass="33791">MSSSTSVGERIGRVAGTWFPLVVLAAAAIAIVVPQAFLPIGPWISTLLGVIMLGMGLTLQPVDFAVIAKKPKAFAVGVVAQYVIMPLAAIGLALAFQLPPELLVGVVLVGSAPGGTASNVMVYLAKGDTALSVAMTTASTLIAPVLTPLLVLWLAGSYLPVDAWALFQSIIFIVLIPVVVGVLLRMLLPKVVRAILPWLPLVSVLGITLVVLAVVAGSASTILSVGLLVALVVILHNGVGYALGFLAAKAVGLDESARRAVAIEVGMQNSGLAAGLARTHFTPESALPAAIFSVWHNVSGSLLASYWSRRPPKAVGTAKPALDDQPVAS</sequence>
<evidence type="ECO:0000256" key="5">
    <source>
        <dbReference type="SAM" id="Phobius"/>
    </source>
</evidence>